<name>A0ABQ0AES8_9GAMM</name>
<evidence type="ECO:0008006" key="3">
    <source>
        <dbReference type="Google" id="ProtNLM"/>
    </source>
</evidence>
<evidence type="ECO:0000313" key="1">
    <source>
        <dbReference type="EMBL" id="GAA6170155.1"/>
    </source>
</evidence>
<accession>A0ABQ0AES8</accession>
<dbReference type="Proteomes" id="UP001465153">
    <property type="component" value="Unassembled WGS sequence"/>
</dbReference>
<gene>
    <name evidence="1" type="ORF">NBRC116591_39680</name>
</gene>
<dbReference type="InterPro" id="IPR014710">
    <property type="entry name" value="RmlC-like_jellyroll"/>
</dbReference>
<comment type="caution">
    <text evidence="1">The sequence shown here is derived from an EMBL/GenBank/DDBJ whole genome shotgun (WGS) entry which is preliminary data.</text>
</comment>
<dbReference type="SUPFAM" id="SSF51182">
    <property type="entry name" value="RmlC-like cupins"/>
    <property type="match status" value="1"/>
</dbReference>
<proteinExistence type="predicted"/>
<reference evidence="1 2" key="1">
    <citation type="submission" date="2024-04" db="EMBL/GenBank/DDBJ databases">
        <title>Draft genome sequence of Sessilibacter corallicola NBRC 116591.</title>
        <authorList>
            <person name="Miyakawa T."/>
            <person name="Kusuya Y."/>
            <person name="Miura T."/>
        </authorList>
    </citation>
    <scope>NUCLEOTIDE SEQUENCE [LARGE SCALE GENOMIC DNA]</scope>
    <source>
        <strain evidence="1 2">KU-00831-HH</strain>
    </source>
</reference>
<dbReference type="RefSeq" id="WP_353304487.1">
    <property type="nucleotide sequence ID" value="NZ_BAABWN010000020.1"/>
</dbReference>
<evidence type="ECO:0000313" key="2">
    <source>
        <dbReference type="Proteomes" id="UP001465153"/>
    </source>
</evidence>
<organism evidence="1 2">
    <name type="scientific">Sessilibacter corallicola</name>
    <dbReference type="NCBI Taxonomy" id="2904075"/>
    <lineage>
        <taxon>Bacteria</taxon>
        <taxon>Pseudomonadati</taxon>
        <taxon>Pseudomonadota</taxon>
        <taxon>Gammaproteobacteria</taxon>
        <taxon>Cellvibrionales</taxon>
        <taxon>Cellvibrionaceae</taxon>
        <taxon>Sessilibacter</taxon>
    </lineage>
</organism>
<sequence>MEMKEFYYEDGIRVSLFNLDHQSVSYHYHHTVSDMIYCAKGAIDIELPDLQKIYHIVEGQTFQIPSCIKHRFANGMSVGERSRYILLQLGSFDIEFASNSSQLEKSLQNIHKVNEPSKAVYIEDRKSDILNVAAQFSNKKPDVLDAEEVGDVVAGLRCFVKNGVEAEFPGLELETA</sequence>
<dbReference type="Gene3D" id="2.60.120.10">
    <property type="entry name" value="Jelly Rolls"/>
    <property type="match status" value="1"/>
</dbReference>
<protein>
    <recommendedName>
        <fullName evidence="3">Cupin domain-containing protein</fullName>
    </recommendedName>
</protein>
<dbReference type="CDD" id="cd02208">
    <property type="entry name" value="cupin_RmlC-like"/>
    <property type="match status" value="1"/>
</dbReference>
<dbReference type="InterPro" id="IPR011051">
    <property type="entry name" value="RmlC_Cupin_sf"/>
</dbReference>
<dbReference type="EMBL" id="BAABWN010000020">
    <property type="protein sequence ID" value="GAA6170155.1"/>
    <property type="molecule type" value="Genomic_DNA"/>
</dbReference>
<keyword evidence="2" id="KW-1185">Reference proteome</keyword>